<dbReference type="RefSeq" id="WP_228979728.1">
    <property type="nucleotide sequence ID" value="NZ_CAJQYY010000017.1"/>
</dbReference>
<accession>A0ABN7QL64</accession>
<evidence type="ECO:0000313" key="2">
    <source>
        <dbReference type="EMBL" id="CAG4905005.1"/>
    </source>
</evidence>
<evidence type="ECO:0000256" key="1">
    <source>
        <dbReference type="SAM" id="Phobius"/>
    </source>
</evidence>
<protein>
    <submittedName>
        <fullName evidence="2">Uncharacterized protein</fullName>
    </submittedName>
</protein>
<reference evidence="2 3" key="1">
    <citation type="submission" date="2021-04" db="EMBL/GenBank/DDBJ databases">
        <authorList>
            <person name="Vanwijnsberghe S."/>
        </authorList>
    </citation>
    <scope>NUCLEOTIDE SEQUENCE [LARGE SCALE GENOMIC DNA]</scope>
    <source>
        <strain evidence="2 3">LMG 32171</strain>
    </source>
</reference>
<keyword evidence="1" id="KW-1133">Transmembrane helix</keyword>
<keyword evidence="3" id="KW-1185">Reference proteome</keyword>
<proteinExistence type="predicted"/>
<keyword evidence="1" id="KW-0812">Transmembrane</keyword>
<organism evidence="2 3">
    <name type="scientific">Paraburkholderia gardini</name>
    <dbReference type="NCBI Taxonomy" id="2823469"/>
    <lineage>
        <taxon>Bacteria</taxon>
        <taxon>Pseudomonadati</taxon>
        <taxon>Pseudomonadota</taxon>
        <taxon>Betaproteobacteria</taxon>
        <taxon>Burkholderiales</taxon>
        <taxon>Burkholderiaceae</taxon>
        <taxon>Paraburkholderia</taxon>
    </lineage>
</organism>
<dbReference type="EMBL" id="CAJQYY010000017">
    <property type="protein sequence ID" value="CAG4905005.1"/>
    <property type="molecule type" value="Genomic_DNA"/>
</dbReference>
<sequence>MLVIITAWQLYDITHSVCDPGLVGLAQFPPAFTLCLVASAMWLIAMTGGPS</sequence>
<gene>
    <name evidence="2" type="ORF">R54767_03149</name>
</gene>
<comment type="caution">
    <text evidence="2">The sequence shown here is derived from an EMBL/GenBank/DDBJ whole genome shotgun (WGS) entry which is preliminary data.</text>
</comment>
<evidence type="ECO:0000313" key="3">
    <source>
        <dbReference type="Proteomes" id="UP000789752"/>
    </source>
</evidence>
<dbReference type="Proteomes" id="UP000789752">
    <property type="component" value="Unassembled WGS sequence"/>
</dbReference>
<feature type="transmembrane region" description="Helical" evidence="1">
    <location>
        <begin position="31"/>
        <end position="49"/>
    </location>
</feature>
<name>A0ABN7QL64_9BURK</name>
<keyword evidence="1" id="KW-0472">Membrane</keyword>